<proteinExistence type="predicted"/>
<organism evidence="2 3">
    <name type="scientific">Chlamydomonas schloesseri</name>
    <dbReference type="NCBI Taxonomy" id="2026947"/>
    <lineage>
        <taxon>Eukaryota</taxon>
        <taxon>Viridiplantae</taxon>
        <taxon>Chlorophyta</taxon>
        <taxon>core chlorophytes</taxon>
        <taxon>Chlorophyceae</taxon>
        <taxon>CS clade</taxon>
        <taxon>Chlamydomonadales</taxon>
        <taxon>Chlamydomonadaceae</taxon>
        <taxon>Chlamydomonas</taxon>
    </lineage>
</organism>
<comment type="caution">
    <text evidence="2">The sequence shown here is derived from an EMBL/GenBank/DDBJ whole genome shotgun (WGS) entry which is preliminary data.</text>
</comment>
<feature type="compositionally biased region" description="Low complexity" evidence="1">
    <location>
        <begin position="125"/>
        <end position="137"/>
    </location>
</feature>
<gene>
    <name evidence="2" type="ORF">HYH02_014639</name>
</gene>
<accession>A0A835SV95</accession>
<protein>
    <submittedName>
        <fullName evidence="2">Uncharacterized protein</fullName>
    </submittedName>
</protein>
<evidence type="ECO:0000256" key="1">
    <source>
        <dbReference type="SAM" id="MobiDB-lite"/>
    </source>
</evidence>
<name>A0A835SV95_9CHLO</name>
<reference evidence="2" key="1">
    <citation type="journal article" date="2020" name="bioRxiv">
        <title>Comparative genomics of Chlamydomonas.</title>
        <authorList>
            <person name="Craig R.J."/>
            <person name="Hasan A.R."/>
            <person name="Ness R.W."/>
            <person name="Keightley P.D."/>
        </authorList>
    </citation>
    <scope>NUCLEOTIDE SEQUENCE</scope>
    <source>
        <strain evidence="2">CCAP 11/173</strain>
    </source>
</reference>
<evidence type="ECO:0000313" key="2">
    <source>
        <dbReference type="EMBL" id="KAG2427235.1"/>
    </source>
</evidence>
<dbReference type="Proteomes" id="UP000613740">
    <property type="component" value="Unassembled WGS sequence"/>
</dbReference>
<feature type="compositionally biased region" description="Low complexity" evidence="1">
    <location>
        <begin position="144"/>
        <end position="159"/>
    </location>
</feature>
<evidence type="ECO:0000313" key="3">
    <source>
        <dbReference type="Proteomes" id="UP000613740"/>
    </source>
</evidence>
<sequence>MVAGPSAEAAATCPQARKRWGASGRAAAAVIPGPGWAASGAASVGGGGGGFQQPGVAVFTLARSHLAKVMDALLAFREIGNQQPGAVAAAGAAPTVPAACLGAAPPQPAGPPPNKVSKAGGAGGATPSTAGGHVRGVTGPGGVPQPSRTPASRSSPAGDAGAGAGAGAGAAGRMTCALPTAPCMCRQLAIPAPPAAPALRTDGTTYDCGLLLSVMKRILPHAVASGIIHVCRWLALYVVAR</sequence>
<feature type="region of interest" description="Disordered" evidence="1">
    <location>
        <begin position="103"/>
        <end position="164"/>
    </location>
</feature>
<dbReference type="AlphaFoldDB" id="A0A835SV95"/>
<feature type="compositionally biased region" description="Pro residues" evidence="1">
    <location>
        <begin position="105"/>
        <end position="114"/>
    </location>
</feature>
<keyword evidence="3" id="KW-1185">Reference proteome</keyword>
<dbReference type="EMBL" id="JAEHOD010000102">
    <property type="protein sequence ID" value="KAG2427235.1"/>
    <property type="molecule type" value="Genomic_DNA"/>
</dbReference>